<dbReference type="SUPFAM" id="SSF55961">
    <property type="entry name" value="Bet v1-like"/>
    <property type="match status" value="1"/>
</dbReference>
<sequence>MTGYEATASVDVAAAPDRVWAALTDPDQIAQWMMGSRVETDWEVGSPVTWSGELEGRSYQDKGEVLEADPGTRLSVTHYSPLMGDEDVPENYHTVSYDLAPSGDGTAVTLTQDGCDSEEQAEQFSQNWQGMLDGLKKVAEA</sequence>
<accession>A0A1H0UWH0</accession>
<dbReference type="EMBL" id="LT629711">
    <property type="protein sequence ID" value="SDP70441.1"/>
    <property type="molecule type" value="Genomic_DNA"/>
</dbReference>
<dbReference type="OrthoDB" id="9815653at2"/>
<organism evidence="3 4">
    <name type="scientific">Pedococcus dokdonensis</name>
    <dbReference type="NCBI Taxonomy" id="443156"/>
    <lineage>
        <taxon>Bacteria</taxon>
        <taxon>Bacillati</taxon>
        <taxon>Actinomycetota</taxon>
        <taxon>Actinomycetes</taxon>
        <taxon>Micrococcales</taxon>
        <taxon>Intrasporangiaceae</taxon>
        <taxon>Pedococcus</taxon>
    </lineage>
</organism>
<dbReference type="RefSeq" id="WP_091788497.1">
    <property type="nucleotide sequence ID" value="NZ_LT629711.1"/>
</dbReference>
<gene>
    <name evidence="3" type="ORF">SAMN04489867_3539</name>
</gene>
<dbReference type="STRING" id="443156.SAMN04489867_3539"/>
<evidence type="ECO:0000256" key="1">
    <source>
        <dbReference type="ARBA" id="ARBA00006817"/>
    </source>
</evidence>
<reference evidence="4" key="1">
    <citation type="submission" date="2016-10" db="EMBL/GenBank/DDBJ databases">
        <authorList>
            <person name="Varghese N."/>
            <person name="Submissions S."/>
        </authorList>
    </citation>
    <scope>NUCLEOTIDE SEQUENCE [LARGE SCALE GENOMIC DNA]</scope>
    <source>
        <strain evidence="4">DSM 22329</strain>
    </source>
</reference>
<dbReference type="InterPro" id="IPR023393">
    <property type="entry name" value="START-like_dom_sf"/>
</dbReference>
<evidence type="ECO:0000313" key="3">
    <source>
        <dbReference type="EMBL" id="SDP70441.1"/>
    </source>
</evidence>
<evidence type="ECO:0000259" key="2">
    <source>
        <dbReference type="Pfam" id="PF08327"/>
    </source>
</evidence>
<comment type="similarity">
    <text evidence="1">Belongs to the AHA1 family.</text>
</comment>
<name>A0A1H0UWH0_9MICO</name>
<feature type="domain" description="Activator of Hsp90 ATPase homologue 1/2-like C-terminal" evidence="2">
    <location>
        <begin position="14"/>
        <end position="139"/>
    </location>
</feature>
<dbReference type="AlphaFoldDB" id="A0A1H0UWH0"/>
<dbReference type="Pfam" id="PF08327">
    <property type="entry name" value="AHSA1"/>
    <property type="match status" value="1"/>
</dbReference>
<evidence type="ECO:0000313" key="4">
    <source>
        <dbReference type="Proteomes" id="UP000199077"/>
    </source>
</evidence>
<dbReference type="Gene3D" id="3.30.530.20">
    <property type="match status" value="1"/>
</dbReference>
<protein>
    <submittedName>
        <fullName evidence="3">Uncharacterized conserved protein YndB, AHSA1/START domain</fullName>
    </submittedName>
</protein>
<dbReference type="InterPro" id="IPR013538">
    <property type="entry name" value="ASHA1/2-like_C"/>
</dbReference>
<proteinExistence type="inferred from homology"/>
<keyword evidence="4" id="KW-1185">Reference proteome</keyword>
<dbReference type="Proteomes" id="UP000199077">
    <property type="component" value="Chromosome I"/>
</dbReference>